<accession>A0ABV8CS96</accession>
<dbReference type="RefSeq" id="WP_377154180.1">
    <property type="nucleotide sequence ID" value="NZ_JBHSAF010000015.1"/>
</dbReference>
<evidence type="ECO:0000259" key="1">
    <source>
        <dbReference type="Pfam" id="PF13681"/>
    </source>
</evidence>
<dbReference type="Pfam" id="PF13681">
    <property type="entry name" value="PilX"/>
    <property type="match status" value="1"/>
</dbReference>
<proteinExistence type="predicted"/>
<dbReference type="InterPro" id="IPR025205">
    <property type="entry name" value="PilX/PilW_C"/>
</dbReference>
<organism evidence="2 3">
    <name type="scientific">Pseudaeromonas sharmana</name>
    <dbReference type="NCBI Taxonomy" id="328412"/>
    <lineage>
        <taxon>Bacteria</taxon>
        <taxon>Pseudomonadati</taxon>
        <taxon>Pseudomonadota</taxon>
        <taxon>Gammaproteobacteria</taxon>
        <taxon>Aeromonadales</taxon>
        <taxon>Aeromonadaceae</taxon>
        <taxon>Pseudaeromonas</taxon>
    </lineage>
</organism>
<comment type="caution">
    <text evidence="2">The sequence shown here is derived from an EMBL/GenBank/DDBJ whole genome shotgun (WGS) entry which is preliminary data.</text>
</comment>
<evidence type="ECO:0000313" key="2">
    <source>
        <dbReference type="EMBL" id="MFC3914807.1"/>
    </source>
</evidence>
<reference evidence="3" key="1">
    <citation type="journal article" date="2019" name="Int. J. Syst. Evol. Microbiol.">
        <title>The Global Catalogue of Microorganisms (GCM) 10K type strain sequencing project: providing services to taxonomists for standard genome sequencing and annotation.</title>
        <authorList>
            <consortium name="The Broad Institute Genomics Platform"/>
            <consortium name="The Broad Institute Genome Sequencing Center for Infectious Disease"/>
            <person name="Wu L."/>
            <person name="Ma J."/>
        </authorList>
    </citation>
    <scope>NUCLEOTIDE SEQUENCE [LARGE SCALE GENOMIC DNA]</scope>
    <source>
        <strain evidence="3">CCUG 54939</strain>
    </source>
</reference>
<dbReference type="Proteomes" id="UP001595692">
    <property type="component" value="Unassembled WGS sequence"/>
</dbReference>
<feature type="domain" description="PilX/PilW C-terminal" evidence="1">
    <location>
        <begin position="80"/>
        <end position="156"/>
    </location>
</feature>
<dbReference type="EMBL" id="JBHSAF010000015">
    <property type="protein sequence ID" value="MFC3914807.1"/>
    <property type="molecule type" value="Genomic_DNA"/>
</dbReference>
<gene>
    <name evidence="2" type="ORF">ACFOSS_15265</name>
</gene>
<protein>
    <recommendedName>
        <fullName evidence="1">PilX/PilW C-terminal domain-containing protein</fullName>
    </recommendedName>
</protein>
<keyword evidence="3" id="KW-1185">Reference proteome</keyword>
<sequence length="164" mass="17948">MKQQGMALVVALVITLIIGIIAVAIGKTALQNQQNAAAELDSLNSYTLAQSAMNTAERVFRNTVISDKERIYSDHANTISTTIDANADWWRDTSNWASNTVSVAGLEGNAPQYRIEEREFAPLSADLEEKNGRQFFRVTSRGEGKGAAVTILQSYIGVLAQKRE</sequence>
<name>A0ABV8CS96_9GAMM</name>
<evidence type="ECO:0000313" key="3">
    <source>
        <dbReference type="Proteomes" id="UP001595692"/>
    </source>
</evidence>